<evidence type="ECO:0000313" key="3">
    <source>
        <dbReference type="EMBL" id="MBE0369286.1"/>
    </source>
</evidence>
<evidence type="ECO:0000313" key="4">
    <source>
        <dbReference type="Proteomes" id="UP000615755"/>
    </source>
</evidence>
<feature type="domain" description="Glycosyltransferase subfamily 4-like N-terminal" evidence="2">
    <location>
        <begin position="22"/>
        <end position="196"/>
    </location>
</feature>
<gene>
    <name evidence="3" type="ORF">PAUR_a3102</name>
</gene>
<evidence type="ECO:0000259" key="2">
    <source>
        <dbReference type="Pfam" id="PF13439"/>
    </source>
</evidence>
<reference evidence="3 4" key="1">
    <citation type="submission" date="2015-03" db="EMBL/GenBank/DDBJ databases">
        <title>Genome sequence of Pseudoalteromonas aurantia.</title>
        <authorList>
            <person name="Xie B.-B."/>
            <person name="Rong J.-C."/>
            <person name="Qin Q.-L."/>
            <person name="Zhang Y.-Z."/>
        </authorList>
    </citation>
    <scope>NUCLEOTIDE SEQUENCE [LARGE SCALE GENOMIC DNA]</scope>
    <source>
        <strain evidence="3 4">208</strain>
    </source>
</reference>
<feature type="domain" description="Glycosyl transferase family 1" evidence="1">
    <location>
        <begin position="202"/>
        <end position="351"/>
    </location>
</feature>
<evidence type="ECO:0008006" key="5">
    <source>
        <dbReference type="Google" id="ProtNLM"/>
    </source>
</evidence>
<dbReference type="Pfam" id="PF00534">
    <property type="entry name" value="Glycos_transf_1"/>
    <property type="match status" value="1"/>
</dbReference>
<organism evidence="3 4">
    <name type="scientific">Pseudoalteromonas aurantia 208</name>
    <dbReference type="NCBI Taxonomy" id="1314867"/>
    <lineage>
        <taxon>Bacteria</taxon>
        <taxon>Pseudomonadati</taxon>
        <taxon>Pseudomonadota</taxon>
        <taxon>Gammaproteobacteria</taxon>
        <taxon>Alteromonadales</taxon>
        <taxon>Pseudoalteromonadaceae</taxon>
        <taxon>Pseudoalteromonas</taxon>
    </lineage>
</organism>
<dbReference type="PANTHER" id="PTHR45947:SF15">
    <property type="entry name" value="TEICHURONIC ACID BIOSYNTHESIS GLYCOSYLTRANSFERASE TUAC-RELATED"/>
    <property type="match status" value="1"/>
</dbReference>
<keyword evidence="4" id="KW-1185">Reference proteome</keyword>
<dbReference type="InterPro" id="IPR050194">
    <property type="entry name" value="Glycosyltransferase_grp1"/>
</dbReference>
<dbReference type="SUPFAM" id="SSF53756">
    <property type="entry name" value="UDP-Glycosyltransferase/glycogen phosphorylase"/>
    <property type="match status" value="1"/>
</dbReference>
<dbReference type="InterPro" id="IPR001296">
    <property type="entry name" value="Glyco_trans_1"/>
</dbReference>
<protein>
    <recommendedName>
        <fullName evidence="5">Glycosyltransferase family 4 protein</fullName>
    </recommendedName>
</protein>
<evidence type="ECO:0000259" key="1">
    <source>
        <dbReference type="Pfam" id="PF00534"/>
    </source>
</evidence>
<dbReference type="PANTHER" id="PTHR45947">
    <property type="entry name" value="SULFOQUINOVOSYL TRANSFERASE SQD2"/>
    <property type="match status" value="1"/>
</dbReference>
<dbReference type="Pfam" id="PF13439">
    <property type="entry name" value="Glyco_transf_4"/>
    <property type="match status" value="1"/>
</dbReference>
<dbReference type="EMBL" id="AQGV01000012">
    <property type="protein sequence ID" value="MBE0369286.1"/>
    <property type="molecule type" value="Genomic_DNA"/>
</dbReference>
<proteinExistence type="predicted"/>
<dbReference type="InterPro" id="IPR028098">
    <property type="entry name" value="Glyco_trans_4-like_N"/>
</dbReference>
<name>A0ABR9EE70_9GAMM</name>
<dbReference type="Proteomes" id="UP000615755">
    <property type="component" value="Unassembled WGS sequence"/>
</dbReference>
<sequence>MHILVIPSWYETPQNKTLGSFFKEQATALQEQGCQIGIIYSEPVSIKRFSRYFETDNKKYSCLTLKRKKYLCIPFCYDTNLRLHIRNYKKLYAQYVAEHGKPDLIHAHSFMYGPGGAAGLAAYEIAQQFNVKYVVTEHASALLLDNIKPKELKAIEAASIHAQQIFAVSKSLSLLMHNKLALSQPPHVIGNVIDTHLFRPVPLSQSRYTFITVAQLRPIKEINKILYAFADVQKDHPETALFIVGDGPDKPALENLAHSLALNHVQFFGSVARTRVANLLQESHCYINWSKYETFSVAVHEAISCGLRVISSACQGPEESLEHCGELICKSNSSQALARTMMFLLSDPNNNAMSADQKHMFITQKFGKKAIAEQLIKEYKKIVL</sequence>
<dbReference type="Gene3D" id="3.40.50.2000">
    <property type="entry name" value="Glycogen Phosphorylase B"/>
    <property type="match status" value="2"/>
</dbReference>
<accession>A0ABR9EE70</accession>
<comment type="caution">
    <text evidence="3">The sequence shown here is derived from an EMBL/GenBank/DDBJ whole genome shotgun (WGS) entry which is preliminary data.</text>
</comment>
<dbReference type="RefSeq" id="WP_192508439.1">
    <property type="nucleotide sequence ID" value="NZ_AQGV01000012.1"/>
</dbReference>